<evidence type="ECO:0000313" key="3">
    <source>
        <dbReference type="Proteomes" id="UP000006853"/>
    </source>
</evidence>
<reference evidence="2 3" key="3">
    <citation type="journal article" date="2016" name="FEMS Yeast Res.">
        <title>Curation of the genome annotation of Pichia pastoris (Komagataella phaffii) CBS7435 from gene level to protein function.</title>
        <authorList>
            <person name="Valli M."/>
            <person name="Tatto N.E."/>
            <person name="Peymann A."/>
            <person name="Gruber C."/>
            <person name="Landes N."/>
            <person name="Ekker H."/>
            <person name="Thallinger G.G."/>
            <person name="Mattanovich D."/>
            <person name="Gasser B."/>
            <person name="Graf A.B."/>
        </authorList>
    </citation>
    <scope>GENOME REANNOTATION</scope>
    <source>
        <strain evidence="2 3">ATCC 76273 / CBS 7435 / CECT 11047 / NRRL Y-11430 / Wegner 21-1</strain>
    </source>
</reference>
<name>F2QUI0_KOMPC</name>
<sequence>MEWLDQLNVSRHDLLDPMQTEKGIFTIEDADIQRLQESLYKEKLNRFRLKLIDEKILLRQRSTVSSVEIKWDDRLSHLNSFIAKNVKEVLNEIDGISRGMDDDDLGSSEIDEEEEEEEEEDDDEEEEEDEDEEGEEKEQENEQLQMEEEVERRGGGEEEEEEENKNDQDLHEEPVDGAKKDNTQKKTKQ</sequence>
<proteinExistence type="predicted"/>
<reference evidence="2 3" key="1">
    <citation type="journal article" date="2011" name="J. Biotechnol.">
        <title>High-quality genome sequence of Pichia pastoris CBS7435.</title>
        <authorList>
            <person name="Kuberl A."/>
            <person name="Schneider J."/>
            <person name="Thallinger G.G."/>
            <person name="Anderl I."/>
            <person name="Wibberg D."/>
            <person name="Hajek T."/>
            <person name="Jaenicke S."/>
            <person name="Brinkrolf K."/>
            <person name="Goesmann A."/>
            <person name="Szczepanowski R."/>
            <person name="Puhler A."/>
            <person name="Schwab H."/>
            <person name="Glieder A."/>
            <person name="Pichler H."/>
        </authorList>
    </citation>
    <scope>NUCLEOTIDE SEQUENCE [LARGE SCALE GENOMIC DNA]</scope>
    <source>
        <strain evidence="3">ATCC 76273 / CBS 7435 / CECT 11047 / NRRL Y-11430 / Wegner 21-1</strain>
    </source>
</reference>
<feature type="compositionally biased region" description="Acidic residues" evidence="1">
    <location>
        <begin position="101"/>
        <end position="149"/>
    </location>
</feature>
<gene>
    <name evidence="2" type="ordered locus">PP7435_Chr3-0084</name>
</gene>
<dbReference type="EMBL" id="FR839630">
    <property type="protein sequence ID" value="CCA39058.1"/>
    <property type="molecule type" value="Genomic_DNA"/>
</dbReference>
<evidence type="ECO:0000313" key="2">
    <source>
        <dbReference type="EMBL" id="CCA39058.1"/>
    </source>
</evidence>
<evidence type="ECO:0000256" key="1">
    <source>
        <dbReference type="SAM" id="MobiDB-lite"/>
    </source>
</evidence>
<organism evidence="2 3">
    <name type="scientific">Komagataella phaffii (strain ATCC 76273 / CBS 7435 / CECT 11047 / NRRL Y-11430 / Wegner 21-1)</name>
    <name type="common">Yeast</name>
    <name type="synonym">Pichia pastoris</name>
    <dbReference type="NCBI Taxonomy" id="981350"/>
    <lineage>
        <taxon>Eukaryota</taxon>
        <taxon>Fungi</taxon>
        <taxon>Dikarya</taxon>
        <taxon>Ascomycota</taxon>
        <taxon>Saccharomycotina</taxon>
        <taxon>Pichiomycetes</taxon>
        <taxon>Pichiales</taxon>
        <taxon>Pichiaceae</taxon>
        <taxon>Komagataella</taxon>
    </lineage>
</organism>
<keyword evidence="3" id="KW-1185">Reference proteome</keyword>
<feature type="region of interest" description="Disordered" evidence="1">
    <location>
        <begin position="95"/>
        <end position="189"/>
    </location>
</feature>
<dbReference type="HOGENOM" id="CLU_1434934_0_0_1"/>
<dbReference type="Proteomes" id="UP000006853">
    <property type="component" value="Chromosome 3"/>
</dbReference>
<feature type="compositionally biased region" description="Basic and acidic residues" evidence="1">
    <location>
        <begin position="165"/>
        <end position="189"/>
    </location>
</feature>
<protein>
    <submittedName>
        <fullName evidence="2">Uncharacterized protein</fullName>
    </submittedName>
</protein>
<reference key="2">
    <citation type="submission" date="2011-04" db="EMBL/GenBank/DDBJ databases">
        <title>High-quality genome sequence of Pichia pastoris CBS 7435.</title>
        <authorList>
            <person name="Kueberl A."/>
            <person name="Schneider J."/>
            <person name="Thallinger G.G."/>
            <person name="Anderl I."/>
            <person name="Wibberg D."/>
            <person name="Hajek T."/>
            <person name="Jaenicke S."/>
            <person name="Brinkrolf K."/>
            <person name="Goesmann A."/>
            <person name="Szczepanowski R."/>
            <person name="Puehler A."/>
            <person name="Schwab H."/>
            <person name="Glieder A."/>
            <person name="Pichler H."/>
        </authorList>
    </citation>
    <scope>NUCLEOTIDE SEQUENCE</scope>
    <source>
        <strain>CBS 7435</strain>
    </source>
</reference>
<dbReference type="AlphaFoldDB" id="F2QUI0"/>
<accession>F2QUI0</accession>